<sequence>MEKNTRPCVWFRILSKSFERCALRSYDGLLQNKEEYKLGKSKQAGQEELPATSLPRWPKQKGSEQIMSVAAGVKDFWQKRHFKQPAWKKNCCTVTNYIGKGKIR</sequence>
<dbReference type="WBParaSite" id="nRc.2.0.1.t34208-RA">
    <property type="protein sequence ID" value="nRc.2.0.1.t34208-RA"/>
    <property type="gene ID" value="nRc.2.0.1.g34208"/>
</dbReference>
<evidence type="ECO:0000256" key="1">
    <source>
        <dbReference type="SAM" id="MobiDB-lite"/>
    </source>
</evidence>
<feature type="region of interest" description="Disordered" evidence="1">
    <location>
        <begin position="40"/>
        <end position="61"/>
    </location>
</feature>
<dbReference type="AlphaFoldDB" id="A0A915K793"/>
<dbReference type="Proteomes" id="UP000887565">
    <property type="component" value="Unplaced"/>
</dbReference>
<keyword evidence="2" id="KW-1185">Reference proteome</keyword>
<evidence type="ECO:0000313" key="2">
    <source>
        <dbReference type="Proteomes" id="UP000887565"/>
    </source>
</evidence>
<reference evidence="3" key="1">
    <citation type="submission" date="2022-11" db="UniProtKB">
        <authorList>
            <consortium name="WormBaseParasite"/>
        </authorList>
    </citation>
    <scope>IDENTIFICATION</scope>
</reference>
<proteinExistence type="predicted"/>
<protein>
    <submittedName>
        <fullName evidence="3">Uncharacterized protein</fullName>
    </submittedName>
</protein>
<evidence type="ECO:0000313" key="3">
    <source>
        <dbReference type="WBParaSite" id="nRc.2.0.1.t34208-RA"/>
    </source>
</evidence>
<organism evidence="2 3">
    <name type="scientific">Romanomermis culicivorax</name>
    <name type="common">Nematode worm</name>
    <dbReference type="NCBI Taxonomy" id="13658"/>
    <lineage>
        <taxon>Eukaryota</taxon>
        <taxon>Metazoa</taxon>
        <taxon>Ecdysozoa</taxon>
        <taxon>Nematoda</taxon>
        <taxon>Enoplea</taxon>
        <taxon>Dorylaimia</taxon>
        <taxon>Mermithida</taxon>
        <taxon>Mermithoidea</taxon>
        <taxon>Mermithidae</taxon>
        <taxon>Romanomermis</taxon>
    </lineage>
</organism>
<name>A0A915K793_ROMCU</name>
<accession>A0A915K793</accession>